<reference evidence="1" key="1">
    <citation type="submission" date="2020-04" db="EMBL/GenBank/DDBJ databases">
        <authorList>
            <person name="Chiriac C."/>
            <person name="Salcher M."/>
            <person name="Ghai R."/>
            <person name="Kavagutti S V."/>
        </authorList>
    </citation>
    <scope>NUCLEOTIDE SEQUENCE</scope>
</reference>
<accession>A0A6J5NYN2</accession>
<name>A0A6J5NYN2_9CAUD</name>
<sequence>MSDYTNKPKLVAITQPGDYTVRIRKIRDEDCTATQKGDPKIKVLMTTQDGQKINDTFYGSTDGAIKRAFAFVATATQEKGLKLPGKSTEELRAFLSLAEGKCIKVTVVQEDVTFSSGEQRTICKVSKFHSIQEEAPNF</sequence>
<evidence type="ECO:0000313" key="1">
    <source>
        <dbReference type="EMBL" id="CAB4162158.1"/>
    </source>
</evidence>
<dbReference type="EMBL" id="LR796720">
    <property type="protein sequence ID" value="CAB4162158.1"/>
    <property type="molecule type" value="Genomic_DNA"/>
</dbReference>
<organism evidence="1">
    <name type="scientific">uncultured Caudovirales phage</name>
    <dbReference type="NCBI Taxonomy" id="2100421"/>
    <lineage>
        <taxon>Viruses</taxon>
        <taxon>Duplodnaviria</taxon>
        <taxon>Heunggongvirae</taxon>
        <taxon>Uroviricota</taxon>
        <taxon>Caudoviricetes</taxon>
        <taxon>Peduoviridae</taxon>
        <taxon>Maltschvirus</taxon>
        <taxon>Maltschvirus maltsch</taxon>
    </lineage>
</organism>
<gene>
    <name evidence="1" type="ORF">UFOVP779_16</name>
</gene>
<proteinExistence type="predicted"/>
<protein>
    <submittedName>
        <fullName evidence="1">Uncharacterized protein</fullName>
    </submittedName>
</protein>